<feature type="domain" description="HTH araC/xylS-type" evidence="7">
    <location>
        <begin position="149"/>
        <end position="246"/>
    </location>
</feature>
<dbReference type="Gene3D" id="2.60.120.10">
    <property type="entry name" value="Jelly Rolls"/>
    <property type="match status" value="1"/>
</dbReference>
<evidence type="ECO:0000313" key="9">
    <source>
        <dbReference type="Proteomes" id="UP000317209"/>
    </source>
</evidence>
<evidence type="ECO:0000256" key="2">
    <source>
        <dbReference type="ARBA" id="ARBA00023015"/>
    </source>
</evidence>
<dbReference type="InterPro" id="IPR018062">
    <property type="entry name" value="HTH_AraC-typ_CS"/>
</dbReference>
<dbReference type="OrthoDB" id="2039152at2"/>
<name>A0A543BNI7_9MICO</name>
<keyword evidence="2" id="KW-0805">Transcription regulation</keyword>
<sequence>MPGKTYEKLEAHREQVLPDQYFEPHSHAADQLAWIPGGARIGVGDSRWHLHGDHFAWIPALAEHEMQMVGAEEMFSLYIDPVLRLPQPRWTRPLVLPVDPVAVAIIQSLSSIDVDESRLDASIALLREILSSTEESYDALALPSDPRARAIAEAILEDPQELRELENWAQHFGVSTKTLHRAFLADTGITFSQWRTRARVYAAERLLVEGHSVQDTAELIGYSTPTGFIKAFRQVFGSTPATYIRAKRRLRGAPAFRRPLH</sequence>
<accession>A0A543BNI7</accession>
<dbReference type="RefSeq" id="WP_141872253.1">
    <property type="nucleotide sequence ID" value="NZ_VFOX01000001.1"/>
</dbReference>
<dbReference type="AlphaFoldDB" id="A0A543BNI7"/>
<evidence type="ECO:0000256" key="3">
    <source>
        <dbReference type="ARBA" id="ARBA00023125"/>
    </source>
</evidence>
<gene>
    <name evidence="8" type="ORF">FB560_2055</name>
</gene>
<dbReference type="SMART" id="SM00342">
    <property type="entry name" value="HTH_ARAC"/>
    <property type="match status" value="1"/>
</dbReference>
<evidence type="ECO:0000256" key="4">
    <source>
        <dbReference type="ARBA" id="ARBA00023163"/>
    </source>
</evidence>
<comment type="caution">
    <text evidence="8">The sequence shown here is derived from an EMBL/GenBank/DDBJ whole genome shotgun (WGS) entry which is preliminary data.</text>
</comment>
<protein>
    <recommendedName>
        <fullName evidence="5">HTH-type transcriptional regulator RipA</fullName>
    </recommendedName>
    <alternativeName>
        <fullName evidence="6">Repressor of iron proteins A</fullName>
    </alternativeName>
</protein>
<keyword evidence="9" id="KW-1185">Reference proteome</keyword>
<dbReference type="EMBL" id="VFOX01000001">
    <property type="protein sequence ID" value="TQL86397.1"/>
    <property type="molecule type" value="Genomic_DNA"/>
</dbReference>
<dbReference type="Gene3D" id="1.10.10.60">
    <property type="entry name" value="Homeodomain-like"/>
    <property type="match status" value="2"/>
</dbReference>
<dbReference type="PROSITE" id="PS00041">
    <property type="entry name" value="HTH_ARAC_FAMILY_1"/>
    <property type="match status" value="1"/>
</dbReference>
<dbReference type="FunFam" id="1.10.10.60:FF:000132">
    <property type="entry name" value="AraC family transcriptional regulator"/>
    <property type="match status" value="1"/>
</dbReference>
<dbReference type="Proteomes" id="UP000317209">
    <property type="component" value="Unassembled WGS sequence"/>
</dbReference>
<evidence type="ECO:0000256" key="6">
    <source>
        <dbReference type="ARBA" id="ARBA00079449"/>
    </source>
</evidence>
<dbReference type="SUPFAM" id="SSF51182">
    <property type="entry name" value="RmlC-like cupins"/>
    <property type="match status" value="1"/>
</dbReference>
<dbReference type="PANTHER" id="PTHR11019:SF199">
    <property type="entry name" value="HTH-TYPE TRANSCRIPTIONAL REGULATOR NIMR"/>
    <property type="match status" value="1"/>
</dbReference>
<dbReference type="SUPFAM" id="SSF46689">
    <property type="entry name" value="Homeodomain-like"/>
    <property type="match status" value="1"/>
</dbReference>
<organism evidence="8 9">
    <name type="scientific">Microbacterium saperdae</name>
    <dbReference type="NCBI Taxonomy" id="69368"/>
    <lineage>
        <taxon>Bacteria</taxon>
        <taxon>Bacillati</taxon>
        <taxon>Actinomycetota</taxon>
        <taxon>Actinomycetes</taxon>
        <taxon>Micrococcales</taxon>
        <taxon>Microbacteriaceae</taxon>
        <taxon>Microbacterium</taxon>
    </lineage>
</organism>
<dbReference type="GO" id="GO:0043565">
    <property type="term" value="F:sequence-specific DNA binding"/>
    <property type="evidence" value="ECO:0007669"/>
    <property type="project" value="InterPro"/>
</dbReference>
<dbReference type="PROSITE" id="PS01124">
    <property type="entry name" value="HTH_ARAC_FAMILY_2"/>
    <property type="match status" value="1"/>
</dbReference>
<dbReference type="InterPro" id="IPR009057">
    <property type="entry name" value="Homeodomain-like_sf"/>
</dbReference>
<proteinExistence type="predicted"/>
<dbReference type="InterPro" id="IPR018060">
    <property type="entry name" value="HTH_AraC"/>
</dbReference>
<keyword evidence="1" id="KW-0678">Repressor</keyword>
<evidence type="ECO:0000313" key="8">
    <source>
        <dbReference type="EMBL" id="TQL86397.1"/>
    </source>
</evidence>
<reference evidence="8 9" key="1">
    <citation type="submission" date="2019-06" db="EMBL/GenBank/DDBJ databases">
        <title>Sequencing the genomes of 1000 actinobacteria strains.</title>
        <authorList>
            <person name="Klenk H.-P."/>
        </authorList>
    </citation>
    <scope>NUCLEOTIDE SEQUENCE [LARGE SCALE GENOMIC DNA]</scope>
    <source>
        <strain evidence="8 9">DSM 20169</strain>
    </source>
</reference>
<dbReference type="GO" id="GO:0003700">
    <property type="term" value="F:DNA-binding transcription factor activity"/>
    <property type="evidence" value="ECO:0007669"/>
    <property type="project" value="InterPro"/>
</dbReference>
<evidence type="ECO:0000259" key="7">
    <source>
        <dbReference type="PROSITE" id="PS01124"/>
    </source>
</evidence>
<dbReference type="InterPro" id="IPR014710">
    <property type="entry name" value="RmlC-like_jellyroll"/>
</dbReference>
<dbReference type="Pfam" id="PF12833">
    <property type="entry name" value="HTH_18"/>
    <property type="match status" value="1"/>
</dbReference>
<keyword evidence="4" id="KW-0804">Transcription</keyword>
<evidence type="ECO:0000256" key="5">
    <source>
        <dbReference type="ARBA" id="ARBA00074140"/>
    </source>
</evidence>
<dbReference type="InterPro" id="IPR011051">
    <property type="entry name" value="RmlC_Cupin_sf"/>
</dbReference>
<keyword evidence="3 8" id="KW-0238">DNA-binding</keyword>
<evidence type="ECO:0000256" key="1">
    <source>
        <dbReference type="ARBA" id="ARBA00022491"/>
    </source>
</evidence>
<dbReference type="PANTHER" id="PTHR11019">
    <property type="entry name" value="HTH-TYPE TRANSCRIPTIONAL REGULATOR NIMR"/>
    <property type="match status" value="1"/>
</dbReference>